<feature type="region of interest" description="Disordered" evidence="1">
    <location>
        <begin position="1"/>
        <end position="31"/>
    </location>
</feature>
<sequence>MYQRRIFAPNGDAKQVRPPRFHDNHAPQPADEPAFDDLIERVTAGVILHRLSRRQPEIGVAGQAQRIDHRAEMVRASHSLSERTRPLPARKVAVTEEELLERARQGLPRLYQDRCSRLVHGPGQSTANCGAHEDDRERPHQEPSAAHQDAPVLG</sequence>
<dbReference type="EMBL" id="LIZS01000044">
    <property type="protein sequence ID" value="KPJ52726.1"/>
    <property type="molecule type" value="Genomic_DNA"/>
</dbReference>
<accession>A0A0S7WRG0</accession>
<dbReference type="AlphaFoldDB" id="A0A0S7WRG0"/>
<protein>
    <submittedName>
        <fullName evidence="2">Uncharacterized protein</fullName>
    </submittedName>
</protein>
<reference evidence="2 3" key="1">
    <citation type="journal article" date="2015" name="Microbiome">
        <title>Genomic resolution of linkages in carbon, nitrogen, and sulfur cycling among widespread estuary sediment bacteria.</title>
        <authorList>
            <person name="Baker B.J."/>
            <person name="Lazar C.S."/>
            <person name="Teske A.P."/>
            <person name="Dick G.J."/>
        </authorList>
    </citation>
    <scope>NUCLEOTIDE SEQUENCE [LARGE SCALE GENOMIC DNA]</scope>
    <source>
        <strain evidence="2">DG_24</strain>
    </source>
</reference>
<evidence type="ECO:0000313" key="3">
    <source>
        <dbReference type="Proteomes" id="UP000052008"/>
    </source>
</evidence>
<dbReference type="Proteomes" id="UP000052008">
    <property type="component" value="Unassembled WGS sequence"/>
</dbReference>
<proteinExistence type="predicted"/>
<gene>
    <name evidence="2" type="ORF">AMJ39_07040</name>
</gene>
<name>A0A0S7WRG0_UNCT6</name>
<evidence type="ECO:0000313" key="2">
    <source>
        <dbReference type="EMBL" id="KPJ52726.1"/>
    </source>
</evidence>
<feature type="compositionally biased region" description="Basic and acidic residues" evidence="1">
    <location>
        <begin position="131"/>
        <end position="141"/>
    </location>
</feature>
<organism evidence="2 3">
    <name type="scientific">candidate division TA06 bacterium DG_24</name>
    <dbReference type="NCBI Taxonomy" id="1703770"/>
    <lineage>
        <taxon>Bacteria</taxon>
        <taxon>Bacteria division TA06</taxon>
    </lineage>
</organism>
<feature type="region of interest" description="Disordered" evidence="1">
    <location>
        <begin position="118"/>
        <end position="154"/>
    </location>
</feature>
<evidence type="ECO:0000256" key="1">
    <source>
        <dbReference type="SAM" id="MobiDB-lite"/>
    </source>
</evidence>
<comment type="caution">
    <text evidence="2">The sequence shown here is derived from an EMBL/GenBank/DDBJ whole genome shotgun (WGS) entry which is preliminary data.</text>
</comment>